<organism evidence="2 3">
    <name type="scientific">Chthoniobacter flavus Ellin428</name>
    <dbReference type="NCBI Taxonomy" id="497964"/>
    <lineage>
        <taxon>Bacteria</taxon>
        <taxon>Pseudomonadati</taxon>
        <taxon>Verrucomicrobiota</taxon>
        <taxon>Spartobacteria</taxon>
        <taxon>Chthoniobacterales</taxon>
        <taxon>Chthoniobacteraceae</taxon>
        <taxon>Chthoniobacter</taxon>
    </lineage>
</organism>
<feature type="transmembrane region" description="Helical" evidence="1">
    <location>
        <begin position="273"/>
        <end position="291"/>
    </location>
</feature>
<feature type="transmembrane region" description="Helical" evidence="1">
    <location>
        <begin position="211"/>
        <end position="238"/>
    </location>
</feature>
<feature type="transmembrane region" description="Helical" evidence="1">
    <location>
        <begin position="123"/>
        <end position="141"/>
    </location>
</feature>
<dbReference type="AlphaFoldDB" id="B4CVS4"/>
<evidence type="ECO:0000313" key="3">
    <source>
        <dbReference type="Proteomes" id="UP000005824"/>
    </source>
</evidence>
<feature type="transmembrane region" description="Helical" evidence="1">
    <location>
        <begin position="330"/>
        <end position="347"/>
    </location>
</feature>
<evidence type="ECO:0000313" key="2">
    <source>
        <dbReference type="EMBL" id="EDY21516.1"/>
    </source>
</evidence>
<accession>B4CVS4</accession>
<evidence type="ECO:0000256" key="1">
    <source>
        <dbReference type="SAM" id="Phobius"/>
    </source>
</evidence>
<proteinExistence type="predicted"/>
<reference evidence="2 3" key="1">
    <citation type="journal article" date="2011" name="J. Bacteriol.">
        <title>Genome sequence of Chthoniobacter flavus Ellin428, an aerobic heterotrophic soil bacterium.</title>
        <authorList>
            <person name="Kant R."/>
            <person name="van Passel M.W."/>
            <person name="Palva A."/>
            <person name="Lucas S."/>
            <person name="Lapidus A."/>
            <person name="Glavina Del Rio T."/>
            <person name="Dalin E."/>
            <person name="Tice H."/>
            <person name="Bruce D."/>
            <person name="Goodwin L."/>
            <person name="Pitluck S."/>
            <person name="Larimer F.W."/>
            <person name="Land M.L."/>
            <person name="Hauser L."/>
            <person name="Sangwan P."/>
            <person name="de Vos W.M."/>
            <person name="Janssen P.H."/>
            <person name="Smidt H."/>
        </authorList>
    </citation>
    <scope>NUCLEOTIDE SEQUENCE [LARGE SCALE GENOMIC DNA]</scope>
    <source>
        <strain evidence="2 3">Ellin428</strain>
    </source>
</reference>
<feature type="transmembrane region" description="Helical" evidence="1">
    <location>
        <begin position="62"/>
        <end position="87"/>
    </location>
</feature>
<keyword evidence="1" id="KW-0472">Membrane</keyword>
<dbReference type="eggNOG" id="ENOG502Z8FH">
    <property type="taxonomic scope" value="Bacteria"/>
</dbReference>
<sequence length="547" mass="60709" precursor="true">MNFKIRTCWPLVTSLFIYWAAVAILVFLATGMNGGHFVYPLDDTYIHMSIAKSTATSGIWGVTPYAFTSSTSSPFWTFLLAVTYLVFGIHDSAALILALICGSLLIGAIYVTLARYLKSPGRIFLSLLILIFVTPLPSLTFTGMEHVLHILLFTVFLFLAIPLLLARNKPTFKEAQSTLIVAPFLVVTRYESLFLAFVICAILFFQRKILLSVILGAVSLFPAVIYGAWSAANGWYWLPNSVLLKGHRPHLSLSVSSILNQFGGGALDVIEANPHILLLVIFSLLVILRYPPRENRGQNDIRWAHIVFLGCVLLHMQFAGMGWFFRYDAYLVFMGLALVAISVNELLPESWIGILKEKGLLAAGVLTLFVVVVGIPFYNRASVALEITPWASKNIYEQQYQMASFLRRYYPDGRVAANDIGAITYFTNIRLVDLVGLGTMETAKWRLNQSLTTQRVDLLTQRRGVSLALVYDSWFTAPNGRSSLPPSWVKVAEWKITHNVVCGGDTVSIFATSAQGVEALKGNLRKFASEMPSDVQQAGPYLQAPNQ</sequence>
<dbReference type="EMBL" id="ABVL01000002">
    <property type="protein sequence ID" value="EDY21516.1"/>
    <property type="molecule type" value="Genomic_DNA"/>
</dbReference>
<feature type="transmembrane region" description="Helical" evidence="1">
    <location>
        <begin position="16"/>
        <end position="41"/>
    </location>
</feature>
<feature type="transmembrane region" description="Helical" evidence="1">
    <location>
        <begin position="147"/>
        <end position="166"/>
    </location>
</feature>
<dbReference type="InParanoid" id="B4CVS4"/>
<keyword evidence="1" id="KW-1133">Transmembrane helix</keyword>
<feature type="transmembrane region" description="Helical" evidence="1">
    <location>
        <begin position="303"/>
        <end position="324"/>
    </location>
</feature>
<protein>
    <recommendedName>
        <fullName evidence="4">Glycosyltransferase RgtA/B/C/D-like domain-containing protein</fullName>
    </recommendedName>
</protein>
<feature type="transmembrane region" description="Helical" evidence="1">
    <location>
        <begin position="178"/>
        <end position="205"/>
    </location>
</feature>
<dbReference type="STRING" id="497964.CfE428DRAFT_0761"/>
<dbReference type="Proteomes" id="UP000005824">
    <property type="component" value="Unassembled WGS sequence"/>
</dbReference>
<feature type="transmembrane region" description="Helical" evidence="1">
    <location>
        <begin position="93"/>
        <end position="111"/>
    </location>
</feature>
<name>B4CVS4_9BACT</name>
<keyword evidence="1" id="KW-0812">Transmembrane</keyword>
<evidence type="ECO:0008006" key="4">
    <source>
        <dbReference type="Google" id="ProtNLM"/>
    </source>
</evidence>
<feature type="transmembrane region" description="Helical" evidence="1">
    <location>
        <begin position="359"/>
        <end position="378"/>
    </location>
</feature>
<keyword evidence="3" id="KW-1185">Reference proteome</keyword>
<dbReference type="RefSeq" id="WP_006978088.1">
    <property type="nucleotide sequence ID" value="NZ_ABVL01000002.1"/>
</dbReference>
<gene>
    <name evidence="2" type="ORF">CfE428DRAFT_0761</name>
</gene>
<comment type="caution">
    <text evidence="2">The sequence shown here is derived from an EMBL/GenBank/DDBJ whole genome shotgun (WGS) entry which is preliminary data.</text>
</comment>